<keyword evidence="2" id="KW-1185">Reference proteome</keyword>
<gene>
    <name evidence="1" type="ORF">MLD38_010102</name>
</gene>
<protein>
    <submittedName>
        <fullName evidence="1">Uncharacterized protein</fullName>
    </submittedName>
</protein>
<organism evidence="1 2">
    <name type="scientific">Melastoma candidum</name>
    <dbReference type="NCBI Taxonomy" id="119954"/>
    <lineage>
        <taxon>Eukaryota</taxon>
        <taxon>Viridiplantae</taxon>
        <taxon>Streptophyta</taxon>
        <taxon>Embryophyta</taxon>
        <taxon>Tracheophyta</taxon>
        <taxon>Spermatophyta</taxon>
        <taxon>Magnoliopsida</taxon>
        <taxon>eudicotyledons</taxon>
        <taxon>Gunneridae</taxon>
        <taxon>Pentapetalae</taxon>
        <taxon>rosids</taxon>
        <taxon>malvids</taxon>
        <taxon>Myrtales</taxon>
        <taxon>Melastomataceae</taxon>
        <taxon>Melastomatoideae</taxon>
        <taxon>Melastomateae</taxon>
        <taxon>Melastoma</taxon>
    </lineage>
</organism>
<sequence>MTEQDWEELLRRMRRRNLASSPTRASLRRPGVSSTTVILTRVKAHDVIRRMLSSLGDPYTRFLSPDEVICTVGRDSQYQMTITADAAPLVTDPVILMELGCNEGFVNSKTACASEIVVSALHDNCKVVLVGKKQLARV</sequence>
<name>A0ACB9R2U4_9MYRT</name>
<comment type="caution">
    <text evidence="1">The sequence shown here is derived from an EMBL/GenBank/DDBJ whole genome shotgun (WGS) entry which is preliminary data.</text>
</comment>
<dbReference type="EMBL" id="CM042883">
    <property type="protein sequence ID" value="KAI4371793.1"/>
    <property type="molecule type" value="Genomic_DNA"/>
</dbReference>
<dbReference type="Proteomes" id="UP001057402">
    <property type="component" value="Chromosome 4"/>
</dbReference>
<reference evidence="2" key="1">
    <citation type="journal article" date="2023" name="Front. Plant Sci.">
        <title>Chromosomal-level genome assembly of Melastoma candidum provides insights into trichome evolution.</title>
        <authorList>
            <person name="Zhong Y."/>
            <person name="Wu W."/>
            <person name="Sun C."/>
            <person name="Zou P."/>
            <person name="Liu Y."/>
            <person name="Dai S."/>
            <person name="Zhou R."/>
        </authorList>
    </citation>
    <scope>NUCLEOTIDE SEQUENCE [LARGE SCALE GENOMIC DNA]</scope>
</reference>
<proteinExistence type="predicted"/>
<evidence type="ECO:0000313" key="1">
    <source>
        <dbReference type="EMBL" id="KAI4371793.1"/>
    </source>
</evidence>
<accession>A0ACB9R2U4</accession>
<evidence type="ECO:0000313" key="2">
    <source>
        <dbReference type="Proteomes" id="UP001057402"/>
    </source>
</evidence>